<proteinExistence type="predicted"/>
<feature type="transmembrane region" description="Helical" evidence="2">
    <location>
        <begin position="485"/>
        <end position="503"/>
    </location>
</feature>
<dbReference type="EMBL" id="CAJNOW010015169">
    <property type="protein sequence ID" value="CAF1639154.1"/>
    <property type="molecule type" value="Genomic_DNA"/>
</dbReference>
<dbReference type="Pfam" id="PF13843">
    <property type="entry name" value="DDE_Tnp_1_7"/>
    <property type="match status" value="1"/>
</dbReference>
<gene>
    <name evidence="4" type="ORF">KQP761_LOCUS27711</name>
</gene>
<accession>A0A816DQT9</accession>
<keyword evidence="2" id="KW-0812">Transmembrane</keyword>
<feature type="region of interest" description="Disordered" evidence="1">
    <location>
        <begin position="1"/>
        <end position="117"/>
    </location>
</feature>
<reference evidence="4" key="1">
    <citation type="submission" date="2021-02" db="EMBL/GenBank/DDBJ databases">
        <authorList>
            <person name="Nowell W R."/>
        </authorList>
    </citation>
    <scope>NUCLEOTIDE SEQUENCE</scope>
</reference>
<dbReference type="PANTHER" id="PTHR46599">
    <property type="entry name" value="PIGGYBAC TRANSPOSABLE ELEMENT-DERIVED PROTEIN 4"/>
    <property type="match status" value="1"/>
</dbReference>
<dbReference type="Proteomes" id="UP000663834">
    <property type="component" value="Unassembled WGS sequence"/>
</dbReference>
<feature type="compositionally biased region" description="Polar residues" evidence="1">
    <location>
        <begin position="100"/>
        <end position="109"/>
    </location>
</feature>
<dbReference type="AlphaFoldDB" id="A0A816DQT9"/>
<comment type="caution">
    <text evidence="4">The sequence shown here is derived from an EMBL/GenBank/DDBJ whole genome shotgun (WGS) entry which is preliminary data.</text>
</comment>
<feature type="compositionally biased region" description="Acidic residues" evidence="1">
    <location>
        <begin position="51"/>
        <end position="66"/>
    </location>
</feature>
<keyword evidence="2" id="KW-0472">Membrane</keyword>
<organism evidence="4 5">
    <name type="scientific">Rotaria magnacalcarata</name>
    <dbReference type="NCBI Taxonomy" id="392030"/>
    <lineage>
        <taxon>Eukaryota</taxon>
        <taxon>Metazoa</taxon>
        <taxon>Spiralia</taxon>
        <taxon>Gnathifera</taxon>
        <taxon>Rotifera</taxon>
        <taxon>Eurotatoria</taxon>
        <taxon>Bdelloidea</taxon>
        <taxon>Philodinida</taxon>
        <taxon>Philodinidae</taxon>
        <taxon>Rotaria</taxon>
    </lineage>
</organism>
<name>A0A816DQT9_9BILA</name>
<feature type="compositionally biased region" description="Acidic residues" evidence="1">
    <location>
        <begin position="20"/>
        <end position="31"/>
    </location>
</feature>
<evidence type="ECO:0000313" key="4">
    <source>
        <dbReference type="EMBL" id="CAF1639154.1"/>
    </source>
</evidence>
<evidence type="ECO:0000259" key="3">
    <source>
        <dbReference type="Pfam" id="PF13843"/>
    </source>
</evidence>
<evidence type="ECO:0000256" key="2">
    <source>
        <dbReference type="SAM" id="Phobius"/>
    </source>
</evidence>
<dbReference type="InterPro" id="IPR029526">
    <property type="entry name" value="PGBD"/>
</dbReference>
<evidence type="ECO:0000313" key="5">
    <source>
        <dbReference type="Proteomes" id="UP000663834"/>
    </source>
</evidence>
<sequence>MNSTKRLYPNQPTHWNECAEQFEEDSDDEGGDMTNDPENLEIPDSHQSSSEESDAPIETDSGDESDTTYVTTEDTSDEEPPKRRRKREPPLERPEVKIFSSKSGRQWTTEEPPKRKVAQANITKQRSGVGRPATNIQTVKEAFQLLITQGMTLLLVRETNRQAHRVIKQWNDQNPGKEHQWNETDSDEIWAFIGILILAGVHRSKNEDLDELWSMINGGPIFRATMSKNRFKSLLRFCRFDNVSTRDQRLKEDKLAPIRDSWVMFLAQLQICYMPGGSLTVDEQLIPTRGRCNFRQYIPSKLGKYALKIFWCCDSSTAYPLNGEVYRGHHPKTAAAANTNRIRDLVKRLVHPWINSGRTVATDNYFTSAELAKDLLGLNTTLVGTMRRNKKEIPRELQSYRRRPEQSSIFCFDRQLTLVSYVPKKGHAVILLSSMHHDKAVNNEQKRKPDIVLYYNDTKGGVDRMHQMIQTYSCKRKTKRWPMTFFFNLIDVGGIAAFVVWITKNPQWNEKNDIVDAYF</sequence>
<feature type="compositionally biased region" description="Polar residues" evidence="1">
    <location>
        <begin position="1"/>
        <end position="14"/>
    </location>
</feature>
<dbReference type="OrthoDB" id="10049986at2759"/>
<keyword evidence="2" id="KW-1133">Transmembrane helix</keyword>
<protein>
    <recommendedName>
        <fullName evidence="3">PiggyBac transposable element-derived protein domain-containing protein</fullName>
    </recommendedName>
</protein>
<evidence type="ECO:0000256" key="1">
    <source>
        <dbReference type="SAM" id="MobiDB-lite"/>
    </source>
</evidence>
<feature type="domain" description="PiggyBac transposable element-derived protein" evidence="3">
    <location>
        <begin position="141"/>
        <end position="494"/>
    </location>
</feature>
<dbReference type="PANTHER" id="PTHR46599:SF6">
    <property type="entry name" value="DUAL SPECIFICITY PHOSPHATASE 26"/>
    <property type="match status" value="1"/>
</dbReference>